<dbReference type="EMBL" id="JACZHT010000005">
    <property type="protein sequence ID" value="MBE1237567.1"/>
    <property type="molecule type" value="Genomic_DNA"/>
</dbReference>
<dbReference type="HAMAP" id="MF_00022">
    <property type="entry name" value="Glu_tRNA_synth_type1"/>
    <property type="match status" value="1"/>
</dbReference>
<comment type="subcellular location">
    <subcellularLocation>
        <location evidence="8">Cytoplasm</location>
    </subcellularLocation>
</comment>
<keyword evidence="7 8" id="KW-0030">Aminoacyl-tRNA synthetase</keyword>
<dbReference type="RefSeq" id="WP_192534570.1">
    <property type="nucleotide sequence ID" value="NZ_JACZHT010000005.1"/>
</dbReference>
<sequence length="451" mass="49985">MNTLTTPTPGVRVRFAPSPTGELHLGNARIAIINALFSRAHGGEFILRLDDTDAERSTDAFAHGIRDDLAWLGLTWSREERQSDREPLYREALAQLEAAGRLYPCFETPEELEAHRTWRRARGQPPVYNRETRRLTDEIQARAESGTHAPHWRFALEPRDIVWDDLVRGRCHYNGAHLSDPVLVRADGLFLYTLPSVVDDLEMGITHVIRGEDHVVNTAVQLQLIEALGGVAPAWAHLPLVLSADGGPLSKREGSLSLSGLRAEGIQPEAITALMAALGGSGAPEPGLSLDELARDFRLEAFGRAPPRLDPEDLPRLSARVIHTLPWETARARGVTLTEQAWPVVRPNLERLDEARAWERVLDGPLDPVTEDGDREFLDQAVSCLPASPWDRTTWKTWTDALKALSGRKGRPLFLPLRRALTGTDHGPDMNDLLPLLDPGRVQARLKGNTA</sequence>
<comment type="similarity">
    <text evidence="1 8">Belongs to the class-I aminoacyl-tRNA synthetase family. Glutamate--tRNA ligase type 1 subfamily.</text>
</comment>
<evidence type="ECO:0000256" key="6">
    <source>
        <dbReference type="ARBA" id="ARBA00022917"/>
    </source>
</evidence>
<accession>A0A8J6YQN4</accession>
<evidence type="ECO:0000256" key="1">
    <source>
        <dbReference type="ARBA" id="ARBA00007894"/>
    </source>
</evidence>
<dbReference type="Gene3D" id="1.10.10.350">
    <property type="match status" value="1"/>
</dbReference>
<dbReference type="PRINTS" id="PR00987">
    <property type="entry name" value="TRNASYNTHGLU"/>
</dbReference>
<gene>
    <name evidence="8" type="primary">gltX</name>
    <name evidence="11" type="ORF">IHV25_07890</name>
</gene>
<organism evidence="11 12">
    <name type="scientific">Phaeovibrio sulfidiphilus</name>
    <dbReference type="NCBI Taxonomy" id="1220600"/>
    <lineage>
        <taxon>Bacteria</taxon>
        <taxon>Pseudomonadati</taxon>
        <taxon>Pseudomonadota</taxon>
        <taxon>Alphaproteobacteria</taxon>
        <taxon>Rhodospirillales</taxon>
        <taxon>Rhodospirillaceae</taxon>
        <taxon>Phaeovibrio</taxon>
    </lineage>
</organism>
<keyword evidence="3 8" id="KW-0436">Ligase</keyword>
<dbReference type="InterPro" id="IPR008925">
    <property type="entry name" value="aa_tRNA-synth_I_cd-bd_sf"/>
</dbReference>
<evidence type="ECO:0000259" key="10">
    <source>
        <dbReference type="Pfam" id="PF19269"/>
    </source>
</evidence>
<evidence type="ECO:0000256" key="8">
    <source>
        <dbReference type="HAMAP-Rule" id="MF_00022"/>
    </source>
</evidence>
<dbReference type="InterPro" id="IPR014729">
    <property type="entry name" value="Rossmann-like_a/b/a_fold"/>
</dbReference>
<dbReference type="EC" id="6.1.1.17" evidence="8"/>
<dbReference type="PANTHER" id="PTHR43311:SF2">
    <property type="entry name" value="GLUTAMATE--TRNA LIGASE, MITOCHONDRIAL-RELATED"/>
    <property type="match status" value="1"/>
</dbReference>
<dbReference type="InterPro" id="IPR020058">
    <property type="entry name" value="Glu/Gln-tRNA-synth_Ib_cat-dom"/>
</dbReference>
<evidence type="ECO:0000313" key="12">
    <source>
        <dbReference type="Proteomes" id="UP000631034"/>
    </source>
</evidence>
<feature type="binding site" evidence="8">
    <location>
        <position position="251"/>
    </location>
    <ligand>
        <name>ATP</name>
        <dbReference type="ChEBI" id="CHEBI:30616"/>
    </ligand>
</feature>
<reference evidence="11" key="1">
    <citation type="submission" date="2020-10" db="EMBL/GenBank/DDBJ databases">
        <title>Genome sequence of the unusual species of purple photosynthetic bacteria, Phaeovibrio sulfidiphilus DSM 23193, type strain.</title>
        <authorList>
            <person name="Kyndt J.A."/>
            <person name="Meyer T.E."/>
        </authorList>
    </citation>
    <scope>NUCLEOTIDE SEQUENCE</scope>
    <source>
        <strain evidence="11">DSM 23193</strain>
    </source>
</reference>
<feature type="domain" description="Glutamyl/glutaminyl-tRNA synthetase class Ib catalytic" evidence="9">
    <location>
        <begin position="11"/>
        <end position="281"/>
    </location>
</feature>
<dbReference type="Gene3D" id="3.40.50.620">
    <property type="entry name" value="HUPs"/>
    <property type="match status" value="1"/>
</dbReference>
<keyword evidence="6 8" id="KW-0648">Protein biosynthesis</keyword>
<evidence type="ECO:0000313" key="11">
    <source>
        <dbReference type="EMBL" id="MBE1237567.1"/>
    </source>
</evidence>
<dbReference type="PANTHER" id="PTHR43311">
    <property type="entry name" value="GLUTAMATE--TRNA LIGASE"/>
    <property type="match status" value="1"/>
</dbReference>
<evidence type="ECO:0000256" key="4">
    <source>
        <dbReference type="ARBA" id="ARBA00022741"/>
    </source>
</evidence>
<dbReference type="GO" id="GO:0006424">
    <property type="term" value="P:glutamyl-tRNA aminoacylation"/>
    <property type="evidence" value="ECO:0007669"/>
    <property type="project" value="UniProtKB-UniRule"/>
</dbReference>
<dbReference type="InterPro" id="IPR001412">
    <property type="entry name" value="aa-tRNA-synth_I_CS"/>
</dbReference>
<protein>
    <recommendedName>
        <fullName evidence="8">Glutamate--tRNA ligase</fullName>
        <ecNumber evidence="8">6.1.1.17</ecNumber>
    </recommendedName>
    <alternativeName>
        <fullName evidence="8">Glutamyl-tRNA synthetase</fullName>
        <shortName evidence="8">GluRS</shortName>
    </alternativeName>
</protein>
<dbReference type="Pfam" id="PF19269">
    <property type="entry name" value="Anticodon_2"/>
    <property type="match status" value="1"/>
</dbReference>
<comment type="caution">
    <text evidence="11">The sequence shown here is derived from an EMBL/GenBank/DDBJ whole genome shotgun (WGS) entry which is preliminary data.</text>
</comment>
<evidence type="ECO:0000256" key="3">
    <source>
        <dbReference type="ARBA" id="ARBA00022598"/>
    </source>
</evidence>
<dbReference type="InterPro" id="IPR004527">
    <property type="entry name" value="Glu-tRNA-ligase_bac/mito"/>
</dbReference>
<dbReference type="InterPro" id="IPR045462">
    <property type="entry name" value="aa-tRNA-synth_I_cd-bd"/>
</dbReference>
<dbReference type="InterPro" id="IPR000924">
    <property type="entry name" value="Glu/Gln-tRNA-synth"/>
</dbReference>
<evidence type="ECO:0000256" key="7">
    <source>
        <dbReference type="ARBA" id="ARBA00023146"/>
    </source>
</evidence>
<evidence type="ECO:0000259" key="9">
    <source>
        <dbReference type="Pfam" id="PF00749"/>
    </source>
</evidence>
<dbReference type="Pfam" id="PF00749">
    <property type="entry name" value="tRNA-synt_1c"/>
    <property type="match status" value="1"/>
</dbReference>
<dbReference type="GO" id="GO:0000049">
    <property type="term" value="F:tRNA binding"/>
    <property type="evidence" value="ECO:0007669"/>
    <property type="project" value="InterPro"/>
</dbReference>
<dbReference type="PROSITE" id="PS00178">
    <property type="entry name" value="AA_TRNA_LIGASE_I"/>
    <property type="match status" value="1"/>
</dbReference>
<comment type="function">
    <text evidence="8">Catalyzes the attachment of glutamate to tRNA(Glu) in a two-step reaction: glutamate is first activated by ATP to form Glu-AMP and then transferred to the acceptor end of tRNA(Glu).</text>
</comment>
<feature type="domain" description="Aminoacyl-tRNA synthetase class I anticodon-binding" evidence="10">
    <location>
        <begin position="370"/>
        <end position="447"/>
    </location>
</feature>
<comment type="catalytic activity">
    <reaction evidence="8">
        <text>tRNA(Glu) + L-glutamate + ATP = L-glutamyl-tRNA(Glu) + AMP + diphosphate</text>
        <dbReference type="Rhea" id="RHEA:23540"/>
        <dbReference type="Rhea" id="RHEA-COMP:9663"/>
        <dbReference type="Rhea" id="RHEA-COMP:9680"/>
        <dbReference type="ChEBI" id="CHEBI:29985"/>
        <dbReference type="ChEBI" id="CHEBI:30616"/>
        <dbReference type="ChEBI" id="CHEBI:33019"/>
        <dbReference type="ChEBI" id="CHEBI:78442"/>
        <dbReference type="ChEBI" id="CHEBI:78520"/>
        <dbReference type="ChEBI" id="CHEBI:456215"/>
        <dbReference type="EC" id="6.1.1.17"/>
    </reaction>
</comment>
<comment type="caution">
    <text evidence="8">Lacks conserved residue(s) required for the propagation of feature annotation.</text>
</comment>
<dbReference type="InterPro" id="IPR020751">
    <property type="entry name" value="aa-tRNA-synth_I_codon-bd_sub2"/>
</dbReference>
<feature type="short sequence motif" description="'HIGH' region" evidence="8">
    <location>
        <begin position="17"/>
        <end position="27"/>
    </location>
</feature>
<dbReference type="AlphaFoldDB" id="A0A8J6YQN4"/>
<keyword evidence="5 8" id="KW-0067">ATP-binding</keyword>
<name>A0A8J6YQN4_9PROT</name>
<evidence type="ECO:0000256" key="2">
    <source>
        <dbReference type="ARBA" id="ARBA00022490"/>
    </source>
</evidence>
<proteinExistence type="inferred from homology"/>
<dbReference type="Proteomes" id="UP000631034">
    <property type="component" value="Unassembled WGS sequence"/>
</dbReference>
<dbReference type="SUPFAM" id="SSF48163">
    <property type="entry name" value="An anticodon-binding domain of class I aminoacyl-tRNA synthetases"/>
    <property type="match status" value="1"/>
</dbReference>
<dbReference type="GO" id="GO:0004818">
    <property type="term" value="F:glutamate-tRNA ligase activity"/>
    <property type="evidence" value="ECO:0007669"/>
    <property type="project" value="UniProtKB-UniRule"/>
</dbReference>
<keyword evidence="4 8" id="KW-0547">Nucleotide-binding</keyword>
<keyword evidence="12" id="KW-1185">Reference proteome</keyword>
<dbReference type="GO" id="GO:0005524">
    <property type="term" value="F:ATP binding"/>
    <property type="evidence" value="ECO:0007669"/>
    <property type="project" value="UniProtKB-UniRule"/>
</dbReference>
<keyword evidence="2 8" id="KW-0963">Cytoplasm</keyword>
<evidence type="ECO:0000256" key="5">
    <source>
        <dbReference type="ARBA" id="ARBA00022840"/>
    </source>
</evidence>
<dbReference type="GO" id="GO:0005829">
    <property type="term" value="C:cytosol"/>
    <property type="evidence" value="ECO:0007669"/>
    <property type="project" value="TreeGrafter"/>
</dbReference>
<comment type="subunit">
    <text evidence="8">Monomer.</text>
</comment>
<dbReference type="SUPFAM" id="SSF52374">
    <property type="entry name" value="Nucleotidylyl transferase"/>
    <property type="match status" value="1"/>
</dbReference>
<feature type="short sequence motif" description="'KMSKS' region" evidence="8">
    <location>
        <begin position="248"/>
        <end position="252"/>
    </location>
</feature>
<dbReference type="InterPro" id="IPR049940">
    <property type="entry name" value="GluQ/Sye"/>
</dbReference>